<dbReference type="Proteomes" id="UP001058461">
    <property type="component" value="Chromosome"/>
</dbReference>
<name>A0ABY5HGB2_9GAMM</name>
<protein>
    <submittedName>
        <fullName evidence="2">Uncharacterized protein</fullName>
    </submittedName>
</protein>
<keyword evidence="1" id="KW-0732">Signal</keyword>
<gene>
    <name evidence="2" type="ORF">KDW95_18950</name>
</gene>
<dbReference type="RefSeq" id="WP_255853360.1">
    <property type="nucleotide sequence ID" value="NZ_CP073347.1"/>
</dbReference>
<organism evidence="2 3">
    <name type="scientific">Marinobacterium rhizophilum</name>
    <dbReference type="NCBI Taxonomy" id="420402"/>
    <lineage>
        <taxon>Bacteria</taxon>
        <taxon>Pseudomonadati</taxon>
        <taxon>Pseudomonadota</taxon>
        <taxon>Gammaproteobacteria</taxon>
        <taxon>Oceanospirillales</taxon>
        <taxon>Oceanospirillaceae</taxon>
        <taxon>Marinobacterium</taxon>
    </lineage>
</organism>
<dbReference type="EMBL" id="CP073347">
    <property type="protein sequence ID" value="UTW11320.1"/>
    <property type="molecule type" value="Genomic_DNA"/>
</dbReference>
<proteinExistence type="predicted"/>
<evidence type="ECO:0000313" key="2">
    <source>
        <dbReference type="EMBL" id="UTW11320.1"/>
    </source>
</evidence>
<keyword evidence="3" id="KW-1185">Reference proteome</keyword>
<sequence>MNKQHFPGAAVRSGLFALALALPWAAQADEPQVIHLTQTGCQFVESENGMDHGYSTSSKADCEAINAQSGEERLAGAKPLELEPGRYIFRVSNENVPYELGFWLRGATLVDRALLPSVSGGGLAQGTTRDYEIELKPGEYHYSCPLNPTPNYSLVVKG</sequence>
<feature type="chain" id="PRO_5045857922" evidence="1">
    <location>
        <begin position="29"/>
        <end position="158"/>
    </location>
</feature>
<feature type="signal peptide" evidence="1">
    <location>
        <begin position="1"/>
        <end position="28"/>
    </location>
</feature>
<reference evidence="2" key="1">
    <citation type="submission" date="2021-04" db="EMBL/GenBank/DDBJ databases">
        <title>Oceanospirillales bacteria with DddD are important DMSP degraders in coastal seawater.</title>
        <authorList>
            <person name="Liu J."/>
        </authorList>
    </citation>
    <scope>NUCLEOTIDE SEQUENCE</scope>
    <source>
        <strain evidence="2">D13-1</strain>
    </source>
</reference>
<evidence type="ECO:0000256" key="1">
    <source>
        <dbReference type="SAM" id="SignalP"/>
    </source>
</evidence>
<accession>A0ABY5HGB2</accession>
<evidence type="ECO:0000313" key="3">
    <source>
        <dbReference type="Proteomes" id="UP001058461"/>
    </source>
</evidence>